<dbReference type="KEGG" id="pki:111840306"/>
<reference evidence="18" key="1">
    <citation type="submission" date="2025-08" db="UniProtKB">
        <authorList>
            <consortium name="Ensembl"/>
        </authorList>
    </citation>
    <scope>IDENTIFICATION</scope>
</reference>
<evidence type="ECO:0000256" key="7">
    <source>
        <dbReference type="ARBA" id="ARBA00047368"/>
    </source>
</evidence>
<comment type="catalytic activity">
    <reaction evidence="12">
        <text>9-(9Z-octadecenoyloxy)-octadecanoate + H2O = 9-hydroxy-octadecanoate + (9Z)-octadecenoate + H(+)</text>
        <dbReference type="Rhea" id="RHEA:52048"/>
        <dbReference type="ChEBI" id="CHEBI:15377"/>
        <dbReference type="ChEBI" id="CHEBI:15378"/>
        <dbReference type="ChEBI" id="CHEBI:30823"/>
        <dbReference type="ChEBI" id="CHEBI:136282"/>
        <dbReference type="ChEBI" id="CHEBI:136286"/>
    </reaction>
    <physiologicalReaction direction="left-to-right" evidence="12">
        <dbReference type="Rhea" id="RHEA:52049"/>
    </physiologicalReaction>
</comment>
<dbReference type="InterPro" id="IPR006838">
    <property type="entry name" value="ADTRP_AIG1"/>
</dbReference>
<keyword evidence="5 17" id="KW-1133">Transmembrane helix</keyword>
<dbReference type="GO" id="GO:0016020">
    <property type="term" value="C:membrane"/>
    <property type="evidence" value="ECO:0007669"/>
    <property type="project" value="InterPro"/>
</dbReference>
<evidence type="ECO:0000256" key="15">
    <source>
        <dbReference type="ARBA" id="ARBA00049322"/>
    </source>
</evidence>
<evidence type="ECO:0000256" key="14">
    <source>
        <dbReference type="ARBA" id="ARBA00049296"/>
    </source>
</evidence>
<feature type="transmembrane region" description="Helical" evidence="17">
    <location>
        <begin position="133"/>
        <end position="152"/>
    </location>
</feature>
<sequence length="236" mass="27376">MAAVTVPLRWRGFIHLVVFVWAVYLINVNCSLAITKRHPGANSYGGRWKYLTFINLVMQALFFGLCCLVDMIYQLFYAPHGRCPKFLIKTQDIFFTVFVFPVGTFVFISFWVLYTIDRELVYPKHIDSIIPLWLNHAMHTVIMLLLLIELYLQPHQYPRRVKGLMGLALFSALYLAWILWVHQASGIWVYPILAHLSPVKMVLFFAASALFMAPLYLLGEKLSHKYWGNVGSQKKE</sequence>
<dbReference type="PANTHER" id="PTHR10989:SF17">
    <property type="entry name" value="ANDROGEN-DEPENDENT TFPI-REGULATING PROTEIN"/>
    <property type="match status" value="1"/>
</dbReference>
<comment type="catalytic activity">
    <reaction evidence="16">
        <text>12-(9Z-hexadecenoyloxy)-octadecanoate + H2O = 12-hydroxyoctadecanoate + (9Z)-hexadecenoate + H(+)</text>
        <dbReference type="Rhea" id="RHEA:52072"/>
        <dbReference type="ChEBI" id="CHEBI:15377"/>
        <dbReference type="ChEBI" id="CHEBI:15378"/>
        <dbReference type="ChEBI" id="CHEBI:32372"/>
        <dbReference type="ChEBI" id="CHEBI:84201"/>
        <dbReference type="ChEBI" id="CHEBI:136312"/>
    </reaction>
    <physiologicalReaction direction="left-to-right" evidence="16">
        <dbReference type="Rhea" id="RHEA:52073"/>
    </physiologicalReaction>
</comment>
<evidence type="ECO:0000256" key="13">
    <source>
        <dbReference type="ARBA" id="ARBA00049221"/>
    </source>
</evidence>
<evidence type="ECO:0000313" key="18">
    <source>
        <dbReference type="Ensembl" id="ENSPKIP00000041661.1"/>
    </source>
</evidence>
<protein>
    <submittedName>
        <fullName evidence="18">Androgen dependent TFPI regulating protein 1</fullName>
    </submittedName>
</protein>
<evidence type="ECO:0000256" key="11">
    <source>
        <dbReference type="ARBA" id="ARBA00048701"/>
    </source>
</evidence>
<feature type="transmembrane region" description="Helical" evidence="17">
    <location>
        <begin position="12"/>
        <end position="34"/>
    </location>
</feature>
<dbReference type="AlphaFoldDB" id="A0A3B3TH76"/>
<evidence type="ECO:0000256" key="16">
    <source>
        <dbReference type="ARBA" id="ARBA00049428"/>
    </source>
</evidence>
<dbReference type="Pfam" id="PF04750">
    <property type="entry name" value="Far-17a_AIG1"/>
    <property type="match status" value="1"/>
</dbReference>
<feature type="transmembrane region" description="Helical" evidence="17">
    <location>
        <begin position="201"/>
        <end position="219"/>
    </location>
</feature>
<evidence type="ECO:0000256" key="9">
    <source>
        <dbReference type="ARBA" id="ARBA00047863"/>
    </source>
</evidence>
<dbReference type="GeneID" id="111840306"/>
<comment type="catalytic activity">
    <reaction evidence="10">
        <text>12-octadecanoyloxy-octadecanoate + H2O = 12-hydroxyoctadecanoate + octadecanoate + H(+)</text>
        <dbReference type="Rhea" id="RHEA:52080"/>
        <dbReference type="ChEBI" id="CHEBI:15377"/>
        <dbReference type="ChEBI" id="CHEBI:15378"/>
        <dbReference type="ChEBI" id="CHEBI:25629"/>
        <dbReference type="ChEBI" id="CHEBI:84201"/>
        <dbReference type="ChEBI" id="CHEBI:136330"/>
    </reaction>
    <physiologicalReaction direction="left-to-right" evidence="10">
        <dbReference type="Rhea" id="RHEA:52081"/>
    </physiologicalReaction>
</comment>
<keyword evidence="4 17" id="KW-0812">Transmembrane</keyword>
<dbReference type="CTD" id="550414"/>
<comment type="similarity">
    <text evidence="3">Belongs to the AIG1 family.</text>
</comment>
<organism evidence="18 19">
    <name type="scientific">Paramormyrops kingsleyae</name>
    <dbReference type="NCBI Taxonomy" id="1676925"/>
    <lineage>
        <taxon>Eukaryota</taxon>
        <taxon>Metazoa</taxon>
        <taxon>Chordata</taxon>
        <taxon>Craniata</taxon>
        <taxon>Vertebrata</taxon>
        <taxon>Euteleostomi</taxon>
        <taxon>Actinopterygii</taxon>
        <taxon>Neopterygii</taxon>
        <taxon>Teleostei</taxon>
        <taxon>Osteoglossocephala</taxon>
        <taxon>Osteoglossomorpha</taxon>
        <taxon>Osteoglossiformes</taxon>
        <taxon>Mormyridae</taxon>
        <taxon>Paramormyrops</taxon>
    </lineage>
</organism>
<dbReference type="GO" id="GO:0012505">
    <property type="term" value="C:endomembrane system"/>
    <property type="evidence" value="ECO:0007669"/>
    <property type="project" value="UniProtKB-SubCell"/>
</dbReference>
<proteinExistence type="inferred from homology"/>
<dbReference type="OrthoDB" id="1898221at2759"/>
<evidence type="ECO:0000256" key="4">
    <source>
        <dbReference type="ARBA" id="ARBA00022692"/>
    </source>
</evidence>
<evidence type="ECO:0000256" key="12">
    <source>
        <dbReference type="ARBA" id="ARBA00048800"/>
    </source>
</evidence>
<evidence type="ECO:0000256" key="5">
    <source>
        <dbReference type="ARBA" id="ARBA00022989"/>
    </source>
</evidence>
<evidence type="ECO:0000256" key="6">
    <source>
        <dbReference type="ARBA" id="ARBA00023136"/>
    </source>
</evidence>
<name>A0A3B3TH76_9TELE</name>
<dbReference type="PANTHER" id="PTHR10989">
    <property type="entry name" value="ANDROGEN-INDUCED PROTEIN 1-RELATED"/>
    <property type="match status" value="1"/>
</dbReference>
<evidence type="ECO:0000256" key="8">
    <source>
        <dbReference type="ARBA" id="ARBA00047427"/>
    </source>
</evidence>
<dbReference type="Proteomes" id="UP000261540">
    <property type="component" value="Unplaced"/>
</dbReference>
<feature type="transmembrane region" description="Helical" evidence="17">
    <location>
        <begin position="93"/>
        <end position="113"/>
    </location>
</feature>
<comment type="catalytic activity">
    <reaction evidence="15">
        <text>13-(9Z-hexadecenoyloxy)-octadecanoate + H2O = 13-hydroxy-octadecanoate + (9Z)-hexadecenoate + H(+)</text>
        <dbReference type="Rhea" id="RHEA:52076"/>
        <dbReference type="ChEBI" id="CHEBI:15377"/>
        <dbReference type="ChEBI" id="CHEBI:15378"/>
        <dbReference type="ChEBI" id="CHEBI:32372"/>
        <dbReference type="ChEBI" id="CHEBI:136304"/>
        <dbReference type="ChEBI" id="CHEBI:136315"/>
    </reaction>
    <physiologicalReaction direction="left-to-right" evidence="15">
        <dbReference type="Rhea" id="RHEA:52077"/>
    </physiologicalReaction>
</comment>
<feature type="transmembrane region" description="Helical" evidence="17">
    <location>
        <begin position="54"/>
        <end position="73"/>
    </location>
</feature>
<evidence type="ECO:0000256" key="10">
    <source>
        <dbReference type="ARBA" id="ARBA00048680"/>
    </source>
</evidence>
<comment type="catalytic activity">
    <reaction evidence="13">
        <text>9-octadecanoyloxy-octadecanoate + H2O = 9-hydroxy-octadecanoate + octadecanoate + H(+)</text>
        <dbReference type="Rhea" id="RHEA:52096"/>
        <dbReference type="ChEBI" id="CHEBI:15377"/>
        <dbReference type="ChEBI" id="CHEBI:15378"/>
        <dbReference type="ChEBI" id="CHEBI:25629"/>
        <dbReference type="ChEBI" id="CHEBI:136286"/>
        <dbReference type="ChEBI" id="CHEBI:136373"/>
    </reaction>
    <physiologicalReaction direction="left-to-right" evidence="13">
        <dbReference type="Rhea" id="RHEA:52097"/>
    </physiologicalReaction>
</comment>
<evidence type="ECO:0000256" key="2">
    <source>
        <dbReference type="ARBA" id="ARBA00004127"/>
    </source>
</evidence>
<dbReference type="Ensembl" id="ENSPKIT00000022697.1">
    <property type="protein sequence ID" value="ENSPKIP00000041661.1"/>
    <property type="gene ID" value="ENSPKIG00000018124.1"/>
</dbReference>
<evidence type="ECO:0000256" key="1">
    <source>
        <dbReference type="ARBA" id="ARBA00000923"/>
    </source>
</evidence>
<feature type="transmembrane region" description="Helical" evidence="17">
    <location>
        <begin position="164"/>
        <end position="181"/>
    </location>
</feature>
<comment type="catalytic activity">
    <reaction evidence="14">
        <text>13-(9Z-octadecenoyloxy)-octadecanoate + H2O = 13-hydroxy-octadecanoate + (9Z)-octadecenoate + H(+)</text>
        <dbReference type="Rhea" id="RHEA:52064"/>
        <dbReference type="ChEBI" id="CHEBI:15377"/>
        <dbReference type="ChEBI" id="CHEBI:15378"/>
        <dbReference type="ChEBI" id="CHEBI:30823"/>
        <dbReference type="ChEBI" id="CHEBI:136303"/>
        <dbReference type="ChEBI" id="CHEBI:136304"/>
    </reaction>
    <physiologicalReaction direction="left-to-right" evidence="14">
        <dbReference type="Rhea" id="RHEA:52065"/>
    </physiologicalReaction>
</comment>
<accession>A0A3B3TH76</accession>
<dbReference type="GeneTree" id="ENSGT00940000158284"/>
<evidence type="ECO:0000256" key="3">
    <source>
        <dbReference type="ARBA" id="ARBA00009300"/>
    </source>
</evidence>
<dbReference type="RefSeq" id="XP_023660738.1">
    <property type="nucleotide sequence ID" value="XM_023804970.2"/>
</dbReference>
<comment type="catalytic activity">
    <reaction evidence="1">
        <text>9-(9Z-hexadecenoyloxy)-octadecanoate + H2O = (9Z)-hexadecenoate + 9-hydroxy-octadecanoate + H(+)</text>
        <dbReference type="Rhea" id="RHEA:52068"/>
        <dbReference type="ChEBI" id="CHEBI:15377"/>
        <dbReference type="ChEBI" id="CHEBI:15378"/>
        <dbReference type="ChEBI" id="CHEBI:32372"/>
        <dbReference type="ChEBI" id="CHEBI:136286"/>
        <dbReference type="ChEBI" id="CHEBI:136309"/>
    </reaction>
    <physiologicalReaction direction="left-to-right" evidence="1">
        <dbReference type="Rhea" id="RHEA:52069"/>
    </physiologicalReaction>
</comment>
<reference evidence="18" key="2">
    <citation type="submission" date="2025-09" db="UniProtKB">
        <authorList>
            <consortium name="Ensembl"/>
        </authorList>
    </citation>
    <scope>IDENTIFICATION</scope>
</reference>
<evidence type="ECO:0000313" key="19">
    <source>
        <dbReference type="Proteomes" id="UP000261540"/>
    </source>
</evidence>
<comment type="subcellular location">
    <subcellularLocation>
        <location evidence="2">Endomembrane system</location>
        <topology evidence="2">Multi-pass membrane protein</topology>
    </subcellularLocation>
</comment>
<comment type="catalytic activity">
    <reaction evidence="8">
        <text>13-octadecanoyloxy-octadecanoate + H2O = 13-hydroxy-octadecanoate + octadecanoate + H(+)</text>
        <dbReference type="Rhea" id="RHEA:52084"/>
        <dbReference type="ChEBI" id="CHEBI:15377"/>
        <dbReference type="ChEBI" id="CHEBI:15378"/>
        <dbReference type="ChEBI" id="CHEBI:25629"/>
        <dbReference type="ChEBI" id="CHEBI:136304"/>
        <dbReference type="ChEBI" id="CHEBI:136335"/>
    </reaction>
    <physiologicalReaction direction="left-to-right" evidence="8">
        <dbReference type="Rhea" id="RHEA:52085"/>
    </physiologicalReaction>
</comment>
<keyword evidence="19" id="KW-1185">Reference proteome</keyword>
<comment type="catalytic activity">
    <reaction evidence="7">
        <text>12-hexadecanoyloxy-octadecanoate + H2O = 12-hydroxyoctadecanoate + hexadecanoate + H(+)</text>
        <dbReference type="Rhea" id="RHEA:52056"/>
        <dbReference type="ChEBI" id="CHEBI:7896"/>
        <dbReference type="ChEBI" id="CHEBI:15377"/>
        <dbReference type="ChEBI" id="CHEBI:15378"/>
        <dbReference type="ChEBI" id="CHEBI:83677"/>
        <dbReference type="ChEBI" id="CHEBI:84201"/>
    </reaction>
    <physiologicalReaction direction="left-to-right" evidence="7">
        <dbReference type="Rhea" id="RHEA:52057"/>
    </physiologicalReaction>
</comment>
<comment type="catalytic activity">
    <reaction evidence="9">
        <text>9-hexadecanoyloxy-octadecanoate + H2O = 9-hydroxy-octadecanoate + hexadecanoate + H(+)</text>
        <dbReference type="Rhea" id="RHEA:52052"/>
        <dbReference type="ChEBI" id="CHEBI:7896"/>
        <dbReference type="ChEBI" id="CHEBI:15377"/>
        <dbReference type="ChEBI" id="CHEBI:15378"/>
        <dbReference type="ChEBI" id="CHEBI:83670"/>
        <dbReference type="ChEBI" id="CHEBI:136286"/>
    </reaction>
    <physiologicalReaction direction="left-to-right" evidence="9">
        <dbReference type="Rhea" id="RHEA:52053"/>
    </physiologicalReaction>
</comment>
<keyword evidence="6 17" id="KW-0472">Membrane</keyword>
<comment type="catalytic activity">
    <reaction evidence="11">
        <text>12-(9Z-octadecenoyloxy)-octadecanoate + H2O = 12-hydroxyoctadecanoate + (9Z)-octadecenoate + H(+)</text>
        <dbReference type="Rhea" id="RHEA:52060"/>
        <dbReference type="ChEBI" id="CHEBI:15377"/>
        <dbReference type="ChEBI" id="CHEBI:15378"/>
        <dbReference type="ChEBI" id="CHEBI:30823"/>
        <dbReference type="ChEBI" id="CHEBI:84201"/>
        <dbReference type="ChEBI" id="CHEBI:136302"/>
    </reaction>
    <physiologicalReaction direction="left-to-right" evidence="11">
        <dbReference type="Rhea" id="RHEA:52061"/>
    </physiologicalReaction>
</comment>
<evidence type="ECO:0000256" key="17">
    <source>
        <dbReference type="SAM" id="Phobius"/>
    </source>
</evidence>